<comment type="caution">
    <text evidence="1">The sequence shown here is derived from an EMBL/GenBank/DDBJ whole genome shotgun (WGS) entry which is preliminary data.</text>
</comment>
<accession>A0A9D7S4Y6</accession>
<organism evidence="1 2">
    <name type="scientific">Candidatus Defluviibacterium haderslevense</name>
    <dbReference type="NCBI Taxonomy" id="2981993"/>
    <lineage>
        <taxon>Bacteria</taxon>
        <taxon>Pseudomonadati</taxon>
        <taxon>Bacteroidota</taxon>
        <taxon>Saprospiria</taxon>
        <taxon>Saprospirales</taxon>
        <taxon>Saprospiraceae</taxon>
        <taxon>Candidatus Defluviibacterium</taxon>
    </lineage>
</organism>
<name>A0A9D7S4Y6_9BACT</name>
<dbReference type="EMBL" id="JADKFW010000001">
    <property type="protein sequence ID" value="MBK9715935.1"/>
    <property type="molecule type" value="Genomic_DNA"/>
</dbReference>
<evidence type="ECO:0000313" key="1">
    <source>
        <dbReference type="EMBL" id="MBK9715935.1"/>
    </source>
</evidence>
<protein>
    <submittedName>
        <fullName evidence="1">Uncharacterized protein</fullName>
    </submittedName>
</protein>
<proteinExistence type="predicted"/>
<evidence type="ECO:0000313" key="2">
    <source>
        <dbReference type="Proteomes" id="UP000808349"/>
    </source>
</evidence>
<gene>
    <name evidence="1" type="ORF">IPO85_00090</name>
</gene>
<dbReference type="Proteomes" id="UP000808349">
    <property type="component" value="Unassembled WGS sequence"/>
</dbReference>
<dbReference type="AlphaFoldDB" id="A0A9D7S4Y6"/>
<reference evidence="1 2" key="1">
    <citation type="submission" date="2020-10" db="EMBL/GenBank/DDBJ databases">
        <title>Connecting structure to function with the recovery of over 1000 high-quality activated sludge metagenome-assembled genomes encoding full-length rRNA genes using long-read sequencing.</title>
        <authorList>
            <person name="Singleton C.M."/>
            <person name="Petriglieri F."/>
            <person name="Kristensen J.M."/>
            <person name="Kirkegaard R.H."/>
            <person name="Michaelsen T.Y."/>
            <person name="Andersen M.H."/>
            <person name="Karst S.M."/>
            <person name="Dueholm M.S."/>
            <person name="Nielsen P.H."/>
            <person name="Albertsen M."/>
        </authorList>
    </citation>
    <scope>NUCLEOTIDE SEQUENCE [LARGE SCALE GENOMIC DNA]</scope>
    <source>
        <strain evidence="1">Ribe_18-Q3-R11-54_BAT3C.373</strain>
    </source>
</reference>
<sequence length="126" mass="14747">MTFIQLVFPVLLNKSWNGNSMISPKTSIEVNGEILEPFDNWYYVYKYLNKSETLAGKIYASVCKVVEVDEENIIAKRYSETKYAKEVGMIFRELWLLDTQNTNTNIPFRNRAEKGFILRQTLVNHN</sequence>